<keyword evidence="11 13" id="KW-0503">Monooxygenase</keyword>
<evidence type="ECO:0000256" key="12">
    <source>
        <dbReference type="ARBA" id="ARBA00023136"/>
    </source>
</evidence>
<dbReference type="PANTHER" id="PTHR46300">
    <property type="entry name" value="P450, PUTATIVE (EUROFUNG)-RELATED-RELATED"/>
    <property type="match status" value="1"/>
</dbReference>
<evidence type="ECO:0008006" key="16">
    <source>
        <dbReference type="Google" id="ProtNLM"/>
    </source>
</evidence>
<keyword evidence="15" id="KW-1185">Reference proteome</keyword>
<accession>A0ABP1D8L5</accession>
<dbReference type="Gene3D" id="1.10.630.10">
    <property type="entry name" value="Cytochrome P450"/>
    <property type="match status" value="1"/>
</dbReference>
<keyword evidence="7 13" id="KW-0479">Metal-binding</keyword>
<evidence type="ECO:0000256" key="6">
    <source>
        <dbReference type="ARBA" id="ARBA00022692"/>
    </source>
</evidence>
<gene>
    <name evidence="14" type="ORF">GFSPODELE1_LOCUS4477</name>
</gene>
<dbReference type="InterPro" id="IPR017972">
    <property type="entry name" value="Cyt_P450_CS"/>
</dbReference>
<dbReference type="EMBL" id="OZ037946">
    <property type="protein sequence ID" value="CAL1703244.1"/>
    <property type="molecule type" value="Genomic_DNA"/>
</dbReference>
<evidence type="ECO:0000256" key="3">
    <source>
        <dbReference type="ARBA" id="ARBA00005179"/>
    </source>
</evidence>
<evidence type="ECO:0000313" key="14">
    <source>
        <dbReference type="EMBL" id="CAL1703244.1"/>
    </source>
</evidence>
<dbReference type="InterPro" id="IPR036396">
    <property type="entry name" value="Cyt_P450_sf"/>
</dbReference>
<dbReference type="Pfam" id="PF00067">
    <property type="entry name" value="p450"/>
    <property type="match status" value="1"/>
</dbReference>
<evidence type="ECO:0000256" key="10">
    <source>
        <dbReference type="ARBA" id="ARBA00023004"/>
    </source>
</evidence>
<comment type="similarity">
    <text evidence="4 13">Belongs to the cytochrome P450 family.</text>
</comment>
<name>A0ABP1D8L5_9APHY</name>
<dbReference type="CDD" id="cd11065">
    <property type="entry name" value="CYP64-like"/>
    <property type="match status" value="1"/>
</dbReference>
<evidence type="ECO:0000256" key="2">
    <source>
        <dbReference type="ARBA" id="ARBA00004167"/>
    </source>
</evidence>
<dbReference type="PANTHER" id="PTHR46300:SF7">
    <property type="entry name" value="P450, PUTATIVE (EUROFUNG)-RELATED"/>
    <property type="match status" value="1"/>
</dbReference>
<evidence type="ECO:0000256" key="4">
    <source>
        <dbReference type="ARBA" id="ARBA00010617"/>
    </source>
</evidence>
<keyword evidence="8" id="KW-1133">Transmembrane helix</keyword>
<dbReference type="InterPro" id="IPR002401">
    <property type="entry name" value="Cyt_P450_E_grp-I"/>
</dbReference>
<evidence type="ECO:0000256" key="5">
    <source>
        <dbReference type="ARBA" id="ARBA00022617"/>
    </source>
</evidence>
<dbReference type="SUPFAM" id="SSF48264">
    <property type="entry name" value="Cytochrome P450"/>
    <property type="match status" value="1"/>
</dbReference>
<comment type="pathway">
    <text evidence="3">Secondary metabolite biosynthesis.</text>
</comment>
<keyword evidence="12" id="KW-0472">Membrane</keyword>
<keyword evidence="9 13" id="KW-0560">Oxidoreductase</keyword>
<dbReference type="PRINTS" id="PR00385">
    <property type="entry name" value="P450"/>
</dbReference>
<sequence>MSTLLNLVFLFLGASFTLYYLRKRNDDQKSLPYPPGPSPLPVLGNLFDMPQEMPWLSFSSMAEKFGDVVHLRALNQHIIIVSSLEAASELFDKRGATYSDRYQSVMVIDLMGMYWSFGNLNYGDLWRRTRKVFHQYLGANAVHEFEETQFEHIREFLVRLRDTPDKCFDHMRFVFAAILMDVTHGIHIKDVTNKHVVEAEEWLAGYNEAVIPGRFWVDFLPFLKYVPDWFPGANFKKLAARWGQNSRNARDGPFYETKAAYIAGTAKPCVVTHVLEDIADLPEGNEEEQTARWSLGTAFGAGVDTSAPTLQIFCFLMINHPEAQRRAQAELDAVVGPDRLPTLADRKRLPYVEALLKELLRWYPVTPLGLPHYTAASDEYRGYHIPKDSIVIGNTWHILHDPAQYPHPYMFKPERYLNPDGTLNADMPDPSVACFGFGRRLCPGRFLSLNALFGTISCLLHTFNITPALDENNKPIEVELRMQPGLICHPEHFPCSIRVRSPSAEALLTS</sequence>
<evidence type="ECO:0000256" key="11">
    <source>
        <dbReference type="ARBA" id="ARBA00023033"/>
    </source>
</evidence>
<dbReference type="InterPro" id="IPR050364">
    <property type="entry name" value="Cytochrome_P450_fung"/>
</dbReference>
<reference evidence="15" key="1">
    <citation type="submission" date="2024-04" db="EMBL/GenBank/DDBJ databases">
        <authorList>
            <person name="Shaw F."/>
            <person name="Minotto A."/>
        </authorList>
    </citation>
    <scope>NUCLEOTIDE SEQUENCE [LARGE SCALE GENOMIC DNA]</scope>
</reference>
<keyword evidence="5 13" id="KW-0349">Heme</keyword>
<proteinExistence type="inferred from homology"/>
<organism evidence="14 15">
    <name type="scientific">Somion occarium</name>
    <dbReference type="NCBI Taxonomy" id="3059160"/>
    <lineage>
        <taxon>Eukaryota</taxon>
        <taxon>Fungi</taxon>
        <taxon>Dikarya</taxon>
        <taxon>Basidiomycota</taxon>
        <taxon>Agaricomycotina</taxon>
        <taxon>Agaricomycetes</taxon>
        <taxon>Polyporales</taxon>
        <taxon>Cerrenaceae</taxon>
        <taxon>Somion</taxon>
    </lineage>
</organism>
<dbReference type="PRINTS" id="PR00463">
    <property type="entry name" value="EP450I"/>
</dbReference>
<dbReference type="Proteomes" id="UP001497453">
    <property type="component" value="Chromosome 3"/>
</dbReference>
<evidence type="ECO:0000256" key="13">
    <source>
        <dbReference type="RuleBase" id="RU000461"/>
    </source>
</evidence>
<evidence type="ECO:0000256" key="7">
    <source>
        <dbReference type="ARBA" id="ARBA00022723"/>
    </source>
</evidence>
<evidence type="ECO:0000313" key="15">
    <source>
        <dbReference type="Proteomes" id="UP001497453"/>
    </source>
</evidence>
<protein>
    <recommendedName>
        <fullName evidence="16">Cytochrome P450</fullName>
    </recommendedName>
</protein>
<dbReference type="InterPro" id="IPR001128">
    <property type="entry name" value="Cyt_P450"/>
</dbReference>
<comment type="cofactor">
    <cofactor evidence="1">
        <name>heme</name>
        <dbReference type="ChEBI" id="CHEBI:30413"/>
    </cofactor>
</comment>
<dbReference type="PROSITE" id="PS00086">
    <property type="entry name" value="CYTOCHROME_P450"/>
    <property type="match status" value="1"/>
</dbReference>
<comment type="subcellular location">
    <subcellularLocation>
        <location evidence="2">Membrane</location>
        <topology evidence="2">Single-pass membrane protein</topology>
    </subcellularLocation>
</comment>
<evidence type="ECO:0000256" key="9">
    <source>
        <dbReference type="ARBA" id="ARBA00023002"/>
    </source>
</evidence>
<keyword evidence="6" id="KW-0812">Transmembrane</keyword>
<keyword evidence="10 13" id="KW-0408">Iron</keyword>
<evidence type="ECO:0000256" key="8">
    <source>
        <dbReference type="ARBA" id="ARBA00022989"/>
    </source>
</evidence>
<evidence type="ECO:0000256" key="1">
    <source>
        <dbReference type="ARBA" id="ARBA00001971"/>
    </source>
</evidence>